<protein>
    <submittedName>
        <fullName evidence="1">Uncharacterized protein</fullName>
    </submittedName>
</protein>
<dbReference type="Proteomes" id="UP000075683">
    <property type="component" value="Unassembled WGS sequence"/>
</dbReference>
<dbReference type="STRING" id="301148.B4135_1090"/>
<dbReference type="EMBL" id="LQYT01000009">
    <property type="protein sequence ID" value="KYD22607.1"/>
    <property type="molecule type" value="Genomic_DNA"/>
</dbReference>
<evidence type="ECO:0000313" key="2">
    <source>
        <dbReference type="Proteomes" id="UP000075683"/>
    </source>
</evidence>
<comment type="caution">
    <text evidence="1">The sequence shown here is derived from an EMBL/GenBank/DDBJ whole genome shotgun (WGS) entry which is preliminary data.</text>
</comment>
<dbReference type="AlphaFoldDB" id="A0A150MDG3"/>
<evidence type="ECO:0000313" key="1">
    <source>
        <dbReference type="EMBL" id="KYD22607.1"/>
    </source>
</evidence>
<sequence length="105" mass="11711">MKQDEVPCLQGLRQYFGPAQERGVRTPNLAVLPMISGKSETRYSCRSGSWRRRRLRSSARDQGLCRQRQTGGGFPCDGPRSHRFLILGIKVSLGCSGTLRTISTN</sequence>
<organism evidence="1 2">
    <name type="scientific">Caldibacillus debilis</name>
    <dbReference type="NCBI Taxonomy" id="301148"/>
    <lineage>
        <taxon>Bacteria</taxon>
        <taxon>Bacillati</taxon>
        <taxon>Bacillota</taxon>
        <taxon>Bacilli</taxon>
        <taxon>Bacillales</taxon>
        <taxon>Bacillaceae</taxon>
        <taxon>Caldibacillus</taxon>
    </lineage>
</organism>
<proteinExistence type="predicted"/>
<reference evidence="1 2" key="1">
    <citation type="submission" date="2016-01" db="EMBL/GenBank/DDBJ databases">
        <title>Draft Genome Sequences of Seven Thermophilic Sporeformers Isolated from Foods.</title>
        <authorList>
            <person name="Berendsen E.M."/>
            <person name="Wells-Bennik M.H."/>
            <person name="Krawcyk A.O."/>
            <person name="De Jong A."/>
            <person name="Holsappel S."/>
            <person name="Eijlander R.T."/>
            <person name="Kuipers O.P."/>
        </authorList>
    </citation>
    <scope>NUCLEOTIDE SEQUENCE [LARGE SCALE GENOMIC DNA]</scope>
    <source>
        <strain evidence="1 2">B4135</strain>
    </source>
</reference>
<gene>
    <name evidence="1" type="ORF">B4135_1090</name>
</gene>
<name>A0A150MDG3_9BACI</name>
<accession>A0A150MDG3</accession>